<dbReference type="OrthoDB" id="7356923at2"/>
<sequence>MSLIRRGILASAADKYLSQAIAVATLAVMSRILTPREIGLYMLANTVILLSENLRMFGVGIFIVQEPRLERTTLRSAFTIYLILSLGVALCINLGAGLISAFFHESELAPLLSLASIAFLIAPFGNPILALLQRDLSFARLAVLNIAMAVVNAAVTIGLGWAGFGPVSYVWGFIAATATLTLGAVLCRPELWIFRPTLSDARRILSFGIISSTVTVLNMAYDLLPRLALGRILGIDAVGVYARSVTICQIPERVIVSALQPVVLPAMAAEVRAGGDLKASYLRGHALMSSIQWPTLVMLALLADPVVRILLGSQWGEAVPLVRLIAVATMALAPAFMTFPVLVSVGRIRSTLWATLISLPPSAAIVIFASTIGLQAVAASLLVIAPLQMLVALAFVRQALGLTMRELAAASRKSAVLTFGTGALPALVILLSPDGFALGIVETAIAVAGGAAGWLAAVILTGHPIRAEVIAVYAMLDGALHHWRSTRRRFAE</sequence>
<feature type="transmembrane region" description="Helical" evidence="7">
    <location>
        <begin position="437"/>
        <end position="460"/>
    </location>
</feature>
<feature type="transmembrane region" description="Helical" evidence="7">
    <location>
        <begin position="414"/>
        <end position="431"/>
    </location>
</feature>
<feature type="transmembrane region" description="Helical" evidence="7">
    <location>
        <begin position="141"/>
        <end position="164"/>
    </location>
</feature>
<dbReference type="PANTHER" id="PTHR30250:SF10">
    <property type="entry name" value="LIPOPOLYSACCHARIDE BIOSYNTHESIS PROTEIN WZXC"/>
    <property type="match status" value="1"/>
</dbReference>
<feature type="transmembrane region" description="Helical" evidence="7">
    <location>
        <begin position="323"/>
        <end position="343"/>
    </location>
</feature>
<protein>
    <submittedName>
        <fullName evidence="8">Polysaccharide biosynthesis protein</fullName>
    </submittedName>
</protein>
<gene>
    <name evidence="8" type="ORF">DLJ53_26895</name>
</gene>
<evidence type="ECO:0000256" key="4">
    <source>
        <dbReference type="ARBA" id="ARBA00022692"/>
    </source>
</evidence>
<keyword evidence="4 7" id="KW-0812">Transmembrane</keyword>
<feature type="transmembrane region" description="Helical" evidence="7">
    <location>
        <begin position="204"/>
        <end position="221"/>
    </location>
</feature>
<comment type="similarity">
    <text evidence="2">Belongs to the polysaccharide synthase family.</text>
</comment>
<feature type="transmembrane region" description="Helical" evidence="7">
    <location>
        <begin position="109"/>
        <end position="129"/>
    </location>
</feature>
<dbReference type="GO" id="GO:0005886">
    <property type="term" value="C:plasma membrane"/>
    <property type="evidence" value="ECO:0007669"/>
    <property type="project" value="UniProtKB-SubCell"/>
</dbReference>
<feature type="transmembrane region" description="Helical" evidence="7">
    <location>
        <begin position="76"/>
        <end position="103"/>
    </location>
</feature>
<keyword evidence="3" id="KW-1003">Cell membrane</keyword>
<dbReference type="AlphaFoldDB" id="A0A8B2NJ76"/>
<keyword evidence="9" id="KW-1185">Reference proteome</keyword>
<dbReference type="EMBL" id="QHHQ01000007">
    <property type="protein sequence ID" value="RAH98336.1"/>
    <property type="molecule type" value="Genomic_DNA"/>
</dbReference>
<feature type="transmembrane region" description="Helical" evidence="7">
    <location>
        <begin position="363"/>
        <end position="393"/>
    </location>
</feature>
<reference evidence="8 9" key="1">
    <citation type="submission" date="2018-05" db="EMBL/GenBank/DDBJ databases">
        <title>Acuticoccus sediminis sp. nov., isolated from deep-sea sediment of Indian Ocean.</title>
        <authorList>
            <person name="Liu X."/>
            <person name="Lai Q."/>
            <person name="Du Y."/>
            <person name="Sun F."/>
            <person name="Zhang X."/>
            <person name="Wang S."/>
            <person name="Shao Z."/>
        </authorList>
    </citation>
    <scope>NUCLEOTIDE SEQUENCE [LARGE SCALE GENOMIC DNA]</scope>
    <source>
        <strain evidence="8 9">PTG4-2</strain>
    </source>
</reference>
<evidence type="ECO:0000256" key="2">
    <source>
        <dbReference type="ARBA" id="ARBA00007430"/>
    </source>
</evidence>
<evidence type="ECO:0000313" key="9">
    <source>
        <dbReference type="Proteomes" id="UP000249590"/>
    </source>
</evidence>
<dbReference type="InterPro" id="IPR050833">
    <property type="entry name" value="Poly_Biosynth_Transport"/>
</dbReference>
<evidence type="ECO:0000256" key="6">
    <source>
        <dbReference type="ARBA" id="ARBA00023136"/>
    </source>
</evidence>
<evidence type="ECO:0000256" key="3">
    <source>
        <dbReference type="ARBA" id="ARBA00022475"/>
    </source>
</evidence>
<keyword evidence="6 7" id="KW-0472">Membrane</keyword>
<name>A0A8B2NJ76_9HYPH</name>
<dbReference type="Proteomes" id="UP000249590">
    <property type="component" value="Unassembled WGS sequence"/>
</dbReference>
<feature type="transmembrane region" description="Helical" evidence="7">
    <location>
        <begin position="170"/>
        <end position="192"/>
    </location>
</feature>
<keyword evidence="5 7" id="KW-1133">Transmembrane helix</keyword>
<proteinExistence type="inferred from homology"/>
<dbReference type="RefSeq" id="WP_111351175.1">
    <property type="nucleotide sequence ID" value="NZ_JAIWKD010000006.1"/>
</dbReference>
<evidence type="ECO:0000256" key="1">
    <source>
        <dbReference type="ARBA" id="ARBA00004651"/>
    </source>
</evidence>
<evidence type="ECO:0000256" key="5">
    <source>
        <dbReference type="ARBA" id="ARBA00022989"/>
    </source>
</evidence>
<dbReference type="Pfam" id="PF13440">
    <property type="entry name" value="Polysacc_synt_3"/>
    <property type="match status" value="1"/>
</dbReference>
<organism evidence="8 9">
    <name type="scientific">Acuticoccus sediminis</name>
    <dbReference type="NCBI Taxonomy" id="2184697"/>
    <lineage>
        <taxon>Bacteria</taxon>
        <taxon>Pseudomonadati</taxon>
        <taxon>Pseudomonadota</taxon>
        <taxon>Alphaproteobacteria</taxon>
        <taxon>Hyphomicrobiales</taxon>
        <taxon>Amorphaceae</taxon>
        <taxon>Acuticoccus</taxon>
    </lineage>
</organism>
<accession>A0A8B2NJ76</accession>
<evidence type="ECO:0000313" key="8">
    <source>
        <dbReference type="EMBL" id="RAH98336.1"/>
    </source>
</evidence>
<evidence type="ECO:0000256" key="7">
    <source>
        <dbReference type="SAM" id="Phobius"/>
    </source>
</evidence>
<comment type="caution">
    <text evidence="8">The sequence shown here is derived from an EMBL/GenBank/DDBJ whole genome shotgun (WGS) entry which is preliminary data.</text>
</comment>
<dbReference type="PANTHER" id="PTHR30250">
    <property type="entry name" value="PST FAMILY PREDICTED COLANIC ACID TRANSPORTER"/>
    <property type="match status" value="1"/>
</dbReference>
<comment type="subcellular location">
    <subcellularLocation>
        <location evidence="1">Cell membrane</location>
        <topology evidence="1">Multi-pass membrane protein</topology>
    </subcellularLocation>
</comment>